<accession>A0AA96WNF1</accession>
<dbReference type="EMBL" id="CP053586">
    <property type="protein sequence ID" value="WNZ24956.1"/>
    <property type="molecule type" value="Genomic_DNA"/>
</dbReference>
<sequence length="65" mass="6662">MEAATSSGRVVYSRSTGNLFFNPNGTEAGLGDRGGQVAIVIGAPNLSASDFVTQAEVIGGFVPFR</sequence>
<protein>
    <submittedName>
        <fullName evidence="1">Uncharacterized protein</fullName>
    </submittedName>
</protein>
<name>A0AA96WNF1_9CYAN</name>
<evidence type="ECO:0000313" key="1">
    <source>
        <dbReference type="EMBL" id="WNZ24956.1"/>
    </source>
</evidence>
<gene>
    <name evidence="1" type="ORF">HJG54_20295</name>
</gene>
<dbReference type="AlphaFoldDB" id="A0AA96WNF1"/>
<organism evidence="1">
    <name type="scientific">Leptolyngbya sp. NK1-12</name>
    <dbReference type="NCBI Taxonomy" id="2547451"/>
    <lineage>
        <taxon>Bacteria</taxon>
        <taxon>Bacillati</taxon>
        <taxon>Cyanobacteriota</taxon>
        <taxon>Cyanophyceae</taxon>
        <taxon>Leptolyngbyales</taxon>
        <taxon>Leptolyngbyaceae</taxon>
        <taxon>Leptolyngbya group</taxon>
        <taxon>Leptolyngbya</taxon>
    </lineage>
</organism>
<dbReference type="RefSeq" id="WP_316431000.1">
    <property type="nucleotide sequence ID" value="NZ_CP053586.1"/>
</dbReference>
<reference evidence="1" key="1">
    <citation type="submission" date="2020-05" db="EMBL/GenBank/DDBJ databases">
        <authorList>
            <person name="Zhu T."/>
            <person name="Keshari N."/>
            <person name="Lu X."/>
        </authorList>
    </citation>
    <scope>NUCLEOTIDE SEQUENCE</scope>
    <source>
        <strain evidence="1">NK1-12</strain>
    </source>
</reference>
<proteinExistence type="predicted"/>